<sequence length="270" mass="30656">MSIIKTAAKQLMYLLVPKKNGFSDLKVRSGPAKGAVLRLDIRVNGSYWLGNYDQWIFDRINFAEYIKAGDVVWDCGAYVGYYTASFRKIAGEKGKVHTFEASNDNYETLKVLPTNNRWSNVYIHHMAVGPEHAELKFVNNLQGSSGPYGLGKEYRESESELNIIKVACSGVDELVYERGIDMPDFIKFDLESAEEFALHNGHRVFTEKRPTILLELHGQKTKDAAGLFFERYNYKGLLLDEMPDIKNVLRSKADFDKIEGVPHMVLCIPC</sequence>
<dbReference type="AlphaFoldDB" id="A0A3B7MSJ9"/>
<keyword evidence="2" id="KW-0489">Methyltransferase</keyword>
<dbReference type="PANTHER" id="PTHR34203">
    <property type="entry name" value="METHYLTRANSFERASE, FKBM FAMILY PROTEIN"/>
    <property type="match status" value="1"/>
</dbReference>
<accession>A0A3B7MSJ9</accession>
<dbReference type="NCBIfam" id="TIGR01444">
    <property type="entry name" value="fkbM_fam"/>
    <property type="match status" value="1"/>
</dbReference>
<dbReference type="Proteomes" id="UP000263900">
    <property type="component" value="Chromosome"/>
</dbReference>
<organism evidence="2 3">
    <name type="scientific">Paraflavitalea soli</name>
    <dbReference type="NCBI Taxonomy" id="2315862"/>
    <lineage>
        <taxon>Bacteria</taxon>
        <taxon>Pseudomonadati</taxon>
        <taxon>Bacteroidota</taxon>
        <taxon>Chitinophagia</taxon>
        <taxon>Chitinophagales</taxon>
        <taxon>Chitinophagaceae</taxon>
        <taxon>Paraflavitalea</taxon>
    </lineage>
</organism>
<dbReference type="InterPro" id="IPR006342">
    <property type="entry name" value="FkbM_mtfrase"/>
</dbReference>
<dbReference type="InterPro" id="IPR029063">
    <property type="entry name" value="SAM-dependent_MTases_sf"/>
</dbReference>
<dbReference type="RefSeq" id="WP_119052984.1">
    <property type="nucleotide sequence ID" value="NZ_CP032157.1"/>
</dbReference>
<reference evidence="2 3" key="1">
    <citation type="submission" date="2018-09" db="EMBL/GenBank/DDBJ databases">
        <title>Genome sequencing of strain 6GH32-13.</title>
        <authorList>
            <person name="Weon H.-Y."/>
            <person name="Heo J."/>
            <person name="Kwon S.-W."/>
        </authorList>
    </citation>
    <scope>NUCLEOTIDE SEQUENCE [LARGE SCALE GENOMIC DNA]</scope>
    <source>
        <strain evidence="2 3">5GH32-13</strain>
    </source>
</reference>
<keyword evidence="2" id="KW-0808">Transferase</keyword>
<gene>
    <name evidence="2" type="ORF">D3H65_25390</name>
</gene>
<dbReference type="PANTHER" id="PTHR34203:SF15">
    <property type="entry name" value="SLL1173 PROTEIN"/>
    <property type="match status" value="1"/>
</dbReference>
<dbReference type="InterPro" id="IPR052514">
    <property type="entry name" value="SAM-dependent_MTase"/>
</dbReference>
<name>A0A3B7MSJ9_9BACT</name>
<evidence type="ECO:0000259" key="1">
    <source>
        <dbReference type="Pfam" id="PF05050"/>
    </source>
</evidence>
<evidence type="ECO:0000313" key="2">
    <source>
        <dbReference type="EMBL" id="AXY77108.1"/>
    </source>
</evidence>
<dbReference type="GO" id="GO:0008168">
    <property type="term" value="F:methyltransferase activity"/>
    <property type="evidence" value="ECO:0007669"/>
    <property type="project" value="UniProtKB-KW"/>
</dbReference>
<feature type="domain" description="Methyltransferase FkbM" evidence="1">
    <location>
        <begin position="74"/>
        <end position="224"/>
    </location>
</feature>
<dbReference type="OrthoDB" id="9812600at2"/>
<dbReference type="SUPFAM" id="SSF53335">
    <property type="entry name" value="S-adenosyl-L-methionine-dependent methyltransferases"/>
    <property type="match status" value="1"/>
</dbReference>
<dbReference type="KEGG" id="pseg:D3H65_25390"/>
<proteinExistence type="predicted"/>
<dbReference type="Gene3D" id="3.40.50.150">
    <property type="entry name" value="Vaccinia Virus protein VP39"/>
    <property type="match status" value="1"/>
</dbReference>
<keyword evidence="3" id="KW-1185">Reference proteome</keyword>
<dbReference type="EMBL" id="CP032157">
    <property type="protein sequence ID" value="AXY77108.1"/>
    <property type="molecule type" value="Genomic_DNA"/>
</dbReference>
<dbReference type="GO" id="GO:0032259">
    <property type="term" value="P:methylation"/>
    <property type="evidence" value="ECO:0007669"/>
    <property type="project" value="UniProtKB-KW"/>
</dbReference>
<dbReference type="Pfam" id="PF05050">
    <property type="entry name" value="Methyltransf_21"/>
    <property type="match status" value="1"/>
</dbReference>
<evidence type="ECO:0000313" key="3">
    <source>
        <dbReference type="Proteomes" id="UP000263900"/>
    </source>
</evidence>
<protein>
    <submittedName>
        <fullName evidence="2">FkbM family methyltransferase</fullName>
    </submittedName>
</protein>